<feature type="transmembrane region" description="Helical" evidence="1">
    <location>
        <begin position="95"/>
        <end position="112"/>
    </location>
</feature>
<keyword evidence="1" id="KW-0812">Transmembrane</keyword>
<keyword evidence="3" id="KW-1185">Reference proteome</keyword>
<accession>A0ABS6JBK7</accession>
<keyword evidence="1" id="KW-1133">Transmembrane helix</keyword>
<comment type="caution">
    <text evidence="2">The sequence shown here is derived from an EMBL/GenBank/DDBJ whole genome shotgun (WGS) entry which is preliminary data.</text>
</comment>
<name>A0ABS6JBK7_9BACI</name>
<evidence type="ECO:0000313" key="2">
    <source>
        <dbReference type="EMBL" id="MBU9710227.1"/>
    </source>
</evidence>
<dbReference type="RefSeq" id="WP_217064120.1">
    <property type="nucleotide sequence ID" value="NZ_JAHQCS010000009.1"/>
</dbReference>
<evidence type="ECO:0000256" key="1">
    <source>
        <dbReference type="SAM" id="Phobius"/>
    </source>
</evidence>
<keyword evidence="1" id="KW-0472">Membrane</keyword>
<reference evidence="2 3" key="1">
    <citation type="submission" date="2021-06" db="EMBL/GenBank/DDBJ databases">
        <title>Bacillus sp. RD4P76, an endophyte from a halophyte.</title>
        <authorList>
            <person name="Sun J.-Q."/>
        </authorList>
    </citation>
    <scope>NUCLEOTIDE SEQUENCE [LARGE SCALE GENOMIC DNA]</scope>
    <source>
        <strain evidence="2 3">CGMCC 1.15917</strain>
    </source>
</reference>
<gene>
    <name evidence="2" type="ORF">KS419_00425</name>
</gene>
<organism evidence="2 3">
    <name type="scientific">Evansella tamaricis</name>
    <dbReference type="NCBI Taxonomy" id="2069301"/>
    <lineage>
        <taxon>Bacteria</taxon>
        <taxon>Bacillati</taxon>
        <taxon>Bacillota</taxon>
        <taxon>Bacilli</taxon>
        <taxon>Bacillales</taxon>
        <taxon>Bacillaceae</taxon>
        <taxon>Evansella</taxon>
    </lineage>
</organism>
<proteinExistence type="predicted"/>
<evidence type="ECO:0000313" key="3">
    <source>
        <dbReference type="Proteomes" id="UP000784880"/>
    </source>
</evidence>
<sequence length="145" mass="16234">MKNKLLTTFLSVMMPGVGQLHNRQFIKGIIILVLEHVVNKLGNINMAILLCLNGRTEEALDIVSYDFALFYPGFYVFTVYDAILHARKETNINGGYFYGLAGFAGCFGVIYSEYIPNPLFTVGMTMIICMFIGTYLFTKKQSGTS</sequence>
<protein>
    <submittedName>
        <fullName evidence="2">Uncharacterized protein</fullName>
    </submittedName>
</protein>
<feature type="transmembrane region" description="Helical" evidence="1">
    <location>
        <begin position="62"/>
        <end position="83"/>
    </location>
</feature>
<dbReference type="Proteomes" id="UP000784880">
    <property type="component" value="Unassembled WGS sequence"/>
</dbReference>
<dbReference type="EMBL" id="JAHQCS010000009">
    <property type="protein sequence ID" value="MBU9710227.1"/>
    <property type="molecule type" value="Genomic_DNA"/>
</dbReference>
<feature type="transmembrane region" description="Helical" evidence="1">
    <location>
        <begin position="118"/>
        <end position="137"/>
    </location>
</feature>